<feature type="region of interest" description="Disordered" evidence="1">
    <location>
        <begin position="72"/>
        <end position="121"/>
    </location>
</feature>
<sequence length="121" mass="13164">GQQLTLLHHGQHVPQTRAALSESIESDTELKLPVVTQNIPANTGRNSPDETHVKDIMCTEIENLKYSHEPSIQVSGSNNITISGSLNIPKENFGSLSAEGSTKIHSHPSLDSKDYQFTSDS</sequence>
<dbReference type="AlphaFoldDB" id="A0A0B6YHR5"/>
<evidence type="ECO:0000313" key="2">
    <source>
        <dbReference type="EMBL" id="CEK55737.1"/>
    </source>
</evidence>
<feature type="non-terminal residue" evidence="2">
    <location>
        <position position="1"/>
    </location>
</feature>
<evidence type="ECO:0000256" key="1">
    <source>
        <dbReference type="SAM" id="MobiDB-lite"/>
    </source>
</evidence>
<proteinExistence type="predicted"/>
<name>A0A0B6YHR5_9EUPU</name>
<feature type="non-terminal residue" evidence="2">
    <location>
        <position position="121"/>
    </location>
</feature>
<accession>A0A0B6YHR5</accession>
<gene>
    <name evidence="2" type="primary">ORF25905</name>
</gene>
<reference evidence="2" key="1">
    <citation type="submission" date="2014-12" db="EMBL/GenBank/DDBJ databases">
        <title>Insight into the proteome of Arion vulgaris.</title>
        <authorList>
            <person name="Aradska J."/>
            <person name="Bulat T."/>
            <person name="Smidak R."/>
            <person name="Sarate P."/>
            <person name="Gangsoo J."/>
            <person name="Sialana F."/>
            <person name="Bilban M."/>
            <person name="Lubec G."/>
        </authorList>
    </citation>
    <scope>NUCLEOTIDE SEQUENCE</scope>
    <source>
        <tissue evidence="2">Skin</tissue>
    </source>
</reference>
<dbReference type="EMBL" id="HACG01008872">
    <property type="protein sequence ID" value="CEK55737.1"/>
    <property type="molecule type" value="Transcribed_RNA"/>
</dbReference>
<organism evidence="2">
    <name type="scientific">Arion vulgaris</name>
    <dbReference type="NCBI Taxonomy" id="1028688"/>
    <lineage>
        <taxon>Eukaryota</taxon>
        <taxon>Metazoa</taxon>
        <taxon>Spiralia</taxon>
        <taxon>Lophotrochozoa</taxon>
        <taxon>Mollusca</taxon>
        <taxon>Gastropoda</taxon>
        <taxon>Heterobranchia</taxon>
        <taxon>Euthyneura</taxon>
        <taxon>Panpulmonata</taxon>
        <taxon>Eupulmonata</taxon>
        <taxon>Stylommatophora</taxon>
        <taxon>Helicina</taxon>
        <taxon>Arionoidea</taxon>
        <taxon>Arionidae</taxon>
        <taxon>Arion</taxon>
    </lineage>
</organism>
<protein>
    <submittedName>
        <fullName evidence="2">Uncharacterized protein</fullName>
    </submittedName>
</protein>
<feature type="compositionally biased region" description="Polar residues" evidence="1">
    <location>
        <begin position="72"/>
        <end position="86"/>
    </location>
</feature>